<keyword evidence="1" id="KW-0732">Signal</keyword>
<feature type="chain" id="PRO_5026680754" evidence="1">
    <location>
        <begin position="20"/>
        <end position="177"/>
    </location>
</feature>
<feature type="signal peptide" evidence="1">
    <location>
        <begin position="1"/>
        <end position="19"/>
    </location>
</feature>
<dbReference type="OrthoDB" id="947434at2"/>
<reference evidence="2 3" key="1">
    <citation type="submission" date="2019-10" db="EMBL/GenBank/DDBJ databases">
        <title>Genome sequence of Phaeocystidibacter marisrubri JCM30614 (type strain).</title>
        <authorList>
            <person name="Bowman J.P."/>
        </authorList>
    </citation>
    <scope>NUCLEOTIDE SEQUENCE [LARGE SCALE GENOMIC DNA]</scope>
    <source>
        <strain evidence="2 3">JCM 30614</strain>
    </source>
</reference>
<dbReference type="AlphaFoldDB" id="A0A6L3ZKX0"/>
<evidence type="ECO:0000313" key="2">
    <source>
        <dbReference type="EMBL" id="KAB2818115.1"/>
    </source>
</evidence>
<dbReference type="EMBL" id="WBVQ01000001">
    <property type="protein sequence ID" value="KAB2818115.1"/>
    <property type="molecule type" value="Genomic_DNA"/>
</dbReference>
<organism evidence="2 3">
    <name type="scientific">Phaeocystidibacter marisrubri</name>
    <dbReference type="NCBI Taxonomy" id="1577780"/>
    <lineage>
        <taxon>Bacteria</taxon>
        <taxon>Pseudomonadati</taxon>
        <taxon>Bacteroidota</taxon>
        <taxon>Flavobacteriia</taxon>
        <taxon>Flavobacteriales</taxon>
        <taxon>Phaeocystidibacteraceae</taxon>
        <taxon>Phaeocystidibacter</taxon>
    </lineage>
</organism>
<dbReference type="Proteomes" id="UP000484164">
    <property type="component" value="Unassembled WGS sequence"/>
</dbReference>
<proteinExistence type="predicted"/>
<keyword evidence="3" id="KW-1185">Reference proteome</keyword>
<evidence type="ECO:0000256" key="1">
    <source>
        <dbReference type="SAM" id="SignalP"/>
    </source>
</evidence>
<gene>
    <name evidence="2" type="ORF">F8C82_06850</name>
</gene>
<evidence type="ECO:0000313" key="3">
    <source>
        <dbReference type="Proteomes" id="UP000484164"/>
    </source>
</evidence>
<dbReference type="RefSeq" id="WP_151692803.1">
    <property type="nucleotide sequence ID" value="NZ_BMGX01000002.1"/>
</dbReference>
<accession>A0A6L3ZKX0</accession>
<protein>
    <submittedName>
        <fullName evidence="2">Porin family protein</fullName>
    </submittedName>
</protein>
<name>A0A6L3ZKX0_9FLAO</name>
<sequence>MKKFISLFALCLFGFAAHAQMFSYGPVAGVGASTYAYDGGTASPQLSYQVGGFARFKLAFLYVQPEILFQSLSSKETDLDLVLTHNRFDVPVNVGWKFLMFDVNTGPMLSIPLTAKLDDLDVKEQYVGAYLSWQLGAGVELGPIHVGARYSYGIQDVIEDSDKTRWHNLFAHIEYQF</sequence>
<comment type="caution">
    <text evidence="2">The sequence shown here is derived from an EMBL/GenBank/DDBJ whole genome shotgun (WGS) entry which is preliminary data.</text>
</comment>